<dbReference type="RefSeq" id="WP_101894522.1">
    <property type="nucleotide sequence ID" value="NZ_CP022684.1"/>
</dbReference>
<accession>A0A2K9LLK3</accession>
<sequence>MISVKKHAVRINFLIIISLVLWGCGGGTPKILNGEPITGLSGNFDTVKTFSITLPEDTQGLLLSVVGSVDVQAELLSSDGASILICQPMGICPVNSPVAGDYELKLTATNDYENVVVAATWGGPTESVLKNDVALVELALPAGSVRLASVFLPENGQVLSLKTTHMGEVGIRVLDGQAQLRHECFFPLCSVSGLESGLYFVEIYNTAEFTGASLTASWGIPLVATLENGLPKRGLSGGDGEWLHETLYFPEQAETLVVVSSKPDVELVIADQQGNAIHFCSMSVPCFVTGLDQGLYTVAARILSASDDFSITAAWAGAPMTSLQNGSARLWDDIEPGNHYLDSFVMPVDAAFVAVAPLAESVHQQVFNAQGERIADCWFEHACILPELTAGLYFVNSHVSESAAHQQFSVALNYGGPNYNSLGRHENKQNIDVPASGYVVETFTAQPQDRRGVFFTSHTASFEIYAEDGSKLPCDPYSLCDLNLDGARSYIAYVRSNDVLVDTLSVAFSTWTNAGGSVQHRESVPVSLSGPYDVMVETIAVPEDADSFMVALPSASVSAPNSVFIEIFQPGDTWPRDVCNSNELCIIPNYGSNDYVVLVQGLMTDLQQPITSNWSLTFAGQNYTTIGNGEINSYEDMQAGDSIVESIFIPESIGLMRFAASFNGIVDVFGANGERYCHDSYQCFVETSANTAFYARVTLGDDLMPSLNTAMAYGMAEMGSLSNGDRREAILGNEYGVIIESFYVPEGTQSGMVAAYSQNSDVYVSIYSSNGAELCHDQGHCSFFAREPGVYFVELSAGSKLDPSTDIRVNYSLILASETDTSIQGNASFFDLNLQSGEVHLASFYLKDHINSFSLIATPDVDVRMYDSFGNEIHLNNVVLNLPEGMYFLQMTNLYDTTEFTAGYSIALGGEENTTMQRGLPAVFPYEAGGIGGVQSFYIPEGVESIILKSSPSPLSLNIYHESEDYGMTRHCYNVESCVLLNPLPGTYFVHTYSPVYPSDLHEEYLLTMQYVGSAVGGSMINGEYVSFDGGVEGQYWIQSFYVDADNMPLAFGATENLAVSFYFEDGTPIELYGSGQSLFYDYGLPAGGYYAVMELLAWSGRVDWYDGVSAKVMWGDAPTLDNGESITTGDANFVMESFYAVDGAEENYPDIYAGMVSASIDSGQVIVASEYDRTECFISIFDTCWFDAFRPGMYFMMAQTPNYEGRGPNGMSLAWGGPNGTSLQNGVEYQTSEIQLQLFEVQSMYVDVPRTINITASGHVYIELRNGYPGEVVETCQSGCELELQPGLYFMHFSFFGPSVGESYRVDW</sequence>
<dbReference type="EMBL" id="CP022684">
    <property type="protein sequence ID" value="AUM13143.1"/>
    <property type="molecule type" value="Genomic_DNA"/>
</dbReference>
<dbReference type="OrthoDB" id="6188067at2"/>
<gene>
    <name evidence="1" type="ORF">Kalk_12220</name>
</gene>
<keyword evidence="2" id="KW-1185">Reference proteome</keyword>
<dbReference type="Proteomes" id="UP000235116">
    <property type="component" value="Chromosome"/>
</dbReference>
<organism evidence="1 2">
    <name type="scientific">Ketobacter alkanivorans</name>
    <dbReference type="NCBI Taxonomy" id="1917421"/>
    <lineage>
        <taxon>Bacteria</taxon>
        <taxon>Pseudomonadati</taxon>
        <taxon>Pseudomonadota</taxon>
        <taxon>Gammaproteobacteria</taxon>
        <taxon>Pseudomonadales</taxon>
        <taxon>Ketobacteraceae</taxon>
        <taxon>Ketobacter</taxon>
    </lineage>
</organism>
<proteinExistence type="predicted"/>
<evidence type="ECO:0000313" key="2">
    <source>
        <dbReference type="Proteomes" id="UP000235116"/>
    </source>
</evidence>
<reference evidence="2" key="1">
    <citation type="submission" date="2017-08" db="EMBL/GenBank/DDBJ databases">
        <title>Direct submision.</title>
        <authorList>
            <person name="Kim S.-J."/>
            <person name="Rhee S.-K."/>
        </authorList>
    </citation>
    <scope>NUCLEOTIDE SEQUENCE [LARGE SCALE GENOMIC DNA]</scope>
    <source>
        <strain evidence="2">GI5</strain>
    </source>
</reference>
<name>A0A2K9LLK3_9GAMM</name>
<protein>
    <submittedName>
        <fullName evidence="1">Uncharacterized protein</fullName>
    </submittedName>
</protein>
<evidence type="ECO:0000313" key="1">
    <source>
        <dbReference type="EMBL" id="AUM13143.1"/>
    </source>
</evidence>
<dbReference type="KEGG" id="kak:Kalk_12220"/>